<feature type="transmembrane region" description="Helical" evidence="1">
    <location>
        <begin position="97"/>
        <end position="119"/>
    </location>
</feature>
<proteinExistence type="predicted"/>
<feature type="transmembrane region" description="Helical" evidence="1">
    <location>
        <begin position="131"/>
        <end position="156"/>
    </location>
</feature>
<dbReference type="EMBL" id="JAVRHT010000001">
    <property type="protein sequence ID" value="MDT0630139.1"/>
    <property type="molecule type" value="Genomic_DNA"/>
</dbReference>
<keyword evidence="1" id="KW-0812">Transmembrane</keyword>
<name>A0ABU3BLG9_9BACT</name>
<reference evidence="2 3" key="1">
    <citation type="submission" date="2023-09" db="EMBL/GenBank/DDBJ databases">
        <authorList>
            <person name="Rey-Velasco X."/>
        </authorList>
    </citation>
    <scope>NUCLEOTIDE SEQUENCE [LARGE SCALE GENOMIC DNA]</scope>
    <source>
        <strain evidence="2 3">F394</strain>
    </source>
</reference>
<dbReference type="RefSeq" id="WP_311661067.1">
    <property type="nucleotide sequence ID" value="NZ_JAVRHT010000001.1"/>
</dbReference>
<dbReference type="InterPro" id="IPR018750">
    <property type="entry name" value="DUF2306_membrane"/>
</dbReference>
<keyword evidence="1" id="KW-1133">Transmembrane helix</keyword>
<dbReference type="Pfam" id="PF10067">
    <property type="entry name" value="DUF2306"/>
    <property type="match status" value="1"/>
</dbReference>
<keyword evidence="1" id="KW-0472">Membrane</keyword>
<sequence>MSATAVFHTALGALALVTGAVVLARPKGGPWHRVVGRVYVVSMVVLCLASFGLRDSTPLFRGFGGFHVAAIVSLVTVSAGAWSAWRGGRTQRAGWLPWHYMWMAWSYIGLVMATGGHVARPIDLAFRDAGLSANVAVWLSVAVVWGLPPLVGRWWIARRLAAWDALGARLAPGSVPA</sequence>
<gene>
    <name evidence="2" type="ORF">RM540_00125</name>
</gene>
<keyword evidence="3" id="KW-1185">Reference proteome</keyword>
<accession>A0ABU3BLG9</accession>
<feature type="transmembrane region" description="Helical" evidence="1">
    <location>
        <begin position="34"/>
        <end position="53"/>
    </location>
</feature>
<feature type="transmembrane region" description="Helical" evidence="1">
    <location>
        <begin position="65"/>
        <end position="85"/>
    </location>
</feature>
<evidence type="ECO:0000313" key="3">
    <source>
        <dbReference type="Proteomes" id="UP001267426"/>
    </source>
</evidence>
<evidence type="ECO:0000256" key="1">
    <source>
        <dbReference type="SAM" id="Phobius"/>
    </source>
</evidence>
<organism evidence="2 3">
    <name type="scientific">Rubrivirga litoralis</name>
    <dbReference type="NCBI Taxonomy" id="3075598"/>
    <lineage>
        <taxon>Bacteria</taxon>
        <taxon>Pseudomonadati</taxon>
        <taxon>Rhodothermota</taxon>
        <taxon>Rhodothermia</taxon>
        <taxon>Rhodothermales</taxon>
        <taxon>Rubricoccaceae</taxon>
        <taxon>Rubrivirga</taxon>
    </lineage>
</organism>
<evidence type="ECO:0000313" key="2">
    <source>
        <dbReference type="EMBL" id="MDT0630139.1"/>
    </source>
</evidence>
<dbReference type="Proteomes" id="UP001267426">
    <property type="component" value="Unassembled WGS sequence"/>
</dbReference>
<comment type="caution">
    <text evidence="2">The sequence shown here is derived from an EMBL/GenBank/DDBJ whole genome shotgun (WGS) entry which is preliminary data.</text>
</comment>
<protein>
    <submittedName>
        <fullName evidence="2">DUF2306 domain-containing protein</fullName>
    </submittedName>
</protein>